<dbReference type="VEuPathDB" id="FungiDB:BD410DRAFT_733979"/>
<gene>
    <name evidence="1" type="ORF">BD410DRAFT_733979</name>
</gene>
<dbReference type="AlphaFoldDB" id="A0A4Y7PGD9"/>
<sequence length="84" mass="9210">IICLASSTDVERAFSRGGLTVSKRRHSLSDESLRAATVLSSWADVEGLIPEAEIVEHFRDKKSRFVKPVCVGDEEDSVESMDSA</sequence>
<dbReference type="Proteomes" id="UP000294933">
    <property type="component" value="Unassembled WGS sequence"/>
</dbReference>
<name>A0A4Y7PGD9_9AGAM</name>
<evidence type="ECO:0000313" key="1">
    <source>
        <dbReference type="EMBL" id="TDL14514.1"/>
    </source>
</evidence>
<proteinExistence type="predicted"/>
<evidence type="ECO:0008006" key="3">
    <source>
        <dbReference type="Google" id="ProtNLM"/>
    </source>
</evidence>
<feature type="non-terminal residue" evidence="1">
    <location>
        <position position="1"/>
    </location>
</feature>
<accession>A0A4Y7PGD9</accession>
<protein>
    <recommendedName>
        <fullName evidence="3">HAT C-terminal dimerisation domain-containing protein</fullName>
    </recommendedName>
</protein>
<dbReference type="EMBL" id="ML170330">
    <property type="protein sequence ID" value="TDL14514.1"/>
    <property type="molecule type" value="Genomic_DNA"/>
</dbReference>
<reference evidence="1 2" key="1">
    <citation type="submission" date="2018-06" db="EMBL/GenBank/DDBJ databases">
        <title>A transcriptomic atlas of mushroom development highlights an independent origin of complex multicellularity.</title>
        <authorList>
            <consortium name="DOE Joint Genome Institute"/>
            <person name="Krizsan K."/>
            <person name="Almasi E."/>
            <person name="Merenyi Z."/>
            <person name="Sahu N."/>
            <person name="Viragh M."/>
            <person name="Koszo T."/>
            <person name="Mondo S."/>
            <person name="Kiss B."/>
            <person name="Balint B."/>
            <person name="Kues U."/>
            <person name="Barry K."/>
            <person name="Hegedus J.C."/>
            <person name="Henrissat B."/>
            <person name="Johnson J."/>
            <person name="Lipzen A."/>
            <person name="Ohm R."/>
            <person name="Nagy I."/>
            <person name="Pangilinan J."/>
            <person name="Yan J."/>
            <person name="Xiong Y."/>
            <person name="Grigoriev I.V."/>
            <person name="Hibbett D.S."/>
            <person name="Nagy L.G."/>
        </authorList>
    </citation>
    <scope>NUCLEOTIDE SEQUENCE [LARGE SCALE GENOMIC DNA]</scope>
    <source>
        <strain evidence="1 2">SZMC22713</strain>
    </source>
</reference>
<keyword evidence="2" id="KW-1185">Reference proteome</keyword>
<organism evidence="1 2">
    <name type="scientific">Rickenella mellea</name>
    <dbReference type="NCBI Taxonomy" id="50990"/>
    <lineage>
        <taxon>Eukaryota</taxon>
        <taxon>Fungi</taxon>
        <taxon>Dikarya</taxon>
        <taxon>Basidiomycota</taxon>
        <taxon>Agaricomycotina</taxon>
        <taxon>Agaricomycetes</taxon>
        <taxon>Hymenochaetales</taxon>
        <taxon>Rickenellaceae</taxon>
        <taxon>Rickenella</taxon>
    </lineage>
</organism>
<dbReference type="STRING" id="50990.A0A4Y7PGD9"/>
<dbReference type="OrthoDB" id="1715602at2759"/>
<evidence type="ECO:0000313" key="2">
    <source>
        <dbReference type="Proteomes" id="UP000294933"/>
    </source>
</evidence>